<protein>
    <recommendedName>
        <fullName evidence="6">Alpha-taxilin</fullName>
    </recommendedName>
</protein>
<evidence type="ECO:0008006" key="6">
    <source>
        <dbReference type="Google" id="ProtNLM"/>
    </source>
</evidence>
<gene>
    <name evidence="4" type="ORF">G9C98_003316</name>
</gene>
<evidence type="ECO:0000256" key="1">
    <source>
        <dbReference type="ARBA" id="ARBA00009550"/>
    </source>
</evidence>
<feature type="region of interest" description="Disordered" evidence="3">
    <location>
        <begin position="282"/>
        <end position="364"/>
    </location>
</feature>
<name>A0A8J5RG12_9HYME</name>
<evidence type="ECO:0000313" key="4">
    <source>
        <dbReference type="EMBL" id="KAG8039009.1"/>
    </source>
</evidence>
<evidence type="ECO:0000256" key="2">
    <source>
        <dbReference type="SAM" id="Coils"/>
    </source>
</evidence>
<feature type="coiled-coil region" evidence="2">
    <location>
        <begin position="204"/>
        <end position="231"/>
    </location>
</feature>
<dbReference type="EMBL" id="JAAOIC020000039">
    <property type="protein sequence ID" value="KAG8039009.1"/>
    <property type="molecule type" value="Genomic_DNA"/>
</dbReference>
<dbReference type="PANTHER" id="PTHR16127:SF13">
    <property type="entry name" value="GH01188P"/>
    <property type="match status" value="1"/>
</dbReference>
<dbReference type="PANTHER" id="PTHR16127">
    <property type="entry name" value="TAXILIN"/>
    <property type="match status" value="1"/>
</dbReference>
<feature type="compositionally biased region" description="Basic and acidic residues" evidence="3">
    <location>
        <begin position="404"/>
        <end position="414"/>
    </location>
</feature>
<feature type="region of interest" description="Disordered" evidence="3">
    <location>
        <begin position="469"/>
        <end position="510"/>
    </location>
</feature>
<dbReference type="Proteomes" id="UP000729913">
    <property type="component" value="Unassembled WGS sequence"/>
</dbReference>
<keyword evidence="2" id="KW-0175">Coiled coil</keyword>
<feature type="non-terminal residue" evidence="4">
    <location>
        <position position="510"/>
    </location>
</feature>
<evidence type="ECO:0000256" key="3">
    <source>
        <dbReference type="SAM" id="MobiDB-lite"/>
    </source>
</evidence>
<feature type="region of interest" description="Disordered" evidence="3">
    <location>
        <begin position="379"/>
        <end position="428"/>
    </location>
</feature>
<keyword evidence="5" id="KW-1185">Reference proteome</keyword>
<dbReference type="Pfam" id="PF09728">
    <property type="entry name" value="Taxilin"/>
    <property type="match status" value="2"/>
</dbReference>
<feature type="compositionally biased region" description="Basic and acidic residues" evidence="3">
    <location>
        <begin position="379"/>
        <end position="395"/>
    </location>
</feature>
<feature type="compositionally biased region" description="Basic and acidic residues" evidence="3">
    <location>
        <begin position="481"/>
        <end position="497"/>
    </location>
</feature>
<reference evidence="4" key="2">
    <citation type="submission" date="2021-04" db="EMBL/GenBank/DDBJ databases">
        <title>Genome-wide patterns of bracovirus chromosomal integration into multiple host tissues during parasitism.</title>
        <authorList>
            <person name="Chebbi M.A.C."/>
        </authorList>
    </citation>
    <scope>NUCLEOTIDE SEQUENCE</scope>
    <source>
        <tissue evidence="4">Whole body</tissue>
    </source>
</reference>
<dbReference type="InterPro" id="IPR026183">
    <property type="entry name" value="Taxilin_fam"/>
</dbReference>
<dbReference type="OrthoDB" id="425555at2759"/>
<reference evidence="4" key="1">
    <citation type="submission" date="2020-03" db="EMBL/GenBank/DDBJ databases">
        <authorList>
            <person name="Chebbi M.A."/>
            <person name="Drezen J.M."/>
        </authorList>
    </citation>
    <scope>NUCLEOTIDE SEQUENCE</scope>
    <source>
        <tissue evidence="4">Whole body</tissue>
    </source>
</reference>
<feature type="compositionally biased region" description="Basic and acidic residues" evidence="3">
    <location>
        <begin position="297"/>
        <end position="309"/>
    </location>
</feature>
<feature type="coiled-coil region" evidence="2">
    <location>
        <begin position="26"/>
        <end position="87"/>
    </location>
</feature>
<feature type="coiled-coil region" evidence="2">
    <location>
        <begin position="111"/>
        <end position="175"/>
    </location>
</feature>
<comment type="caution">
    <text evidence="4">The sequence shown here is derived from an EMBL/GenBank/DDBJ whole genome shotgun (WGS) entry which is preliminary data.</text>
</comment>
<dbReference type="GO" id="GO:0019905">
    <property type="term" value="F:syntaxin binding"/>
    <property type="evidence" value="ECO:0007669"/>
    <property type="project" value="InterPro"/>
</dbReference>
<feature type="compositionally biased region" description="Basic and acidic residues" evidence="3">
    <location>
        <begin position="326"/>
        <end position="364"/>
    </location>
</feature>
<dbReference type="AlphaFoldDB" id="A0A8J5RG12"/>
<comment type="similarity">
    <text evidence="1">Belongs to the taxilin family.</text>
</comment>
<evidence type="ECO:0000313" key="5">
    <source>
        <dbReference type="Proteomes" id="UP000729913"/>
    </source>
</evidence>
<feature type="compositionally biased region" description="Polar residues" evidence="3">
    <location>
        <begin position="312"/>
        <end position="325"/>
    </location>
</feature>
<proteinExistence type="inferred from homology"/>
<organism evidence="4 5">
    <name type="scientific">Cotesia typhae</name>
    <dbReference type="NCBI Taxonomy" id="2053667"/>
    <lineage>
        <taxon>Eukaryota</taxon>
        <taxon>Metazoa</taxon>
        <taxon>Ecdysozoa</taxon>
        <taxon>Arthropoda</taxon>
        <taxon>Hexapoda</taxon>
        <taxon>Insecta</taxon>
        <taxon>Pterygota</taxon>
        <taxon>Neoptera</taxon>
        <taxon>Endopterygota</taxon>
        <taxon>Hymenoptera</taxon>
        <taxon>Apocrita</taxon>
        <taxon>Ichneumonoidea</taxon>
        <taxon>Braconidae</taxon>
        <taxon>Microgastrinae</taxon>
        <taxon>Cotesia</taxon>
    </lineage>
</organism>
<accession>A0A8J5RG12</accession>
<sequence length="510" mass="57867">MDEKLQLVCNKYSEIMHANRKLMVAYKMSEGRATKLQQENEQCQQQRSKAVLARSRLENLCRELQKLNKAQKEEIDLKLRLEEEKRKEISATFQSAFAEMSTLTNQNTEKNTKMREENLEMREKIKSVRERIELSEQQLEKVRQQAQLEIELAEAKMAASKMEMMSKKIVKLEKETSLWKQRWEKSHASLLEMATDKQNRDTEMSKLNHKLSLLQELCKAFQRERTELLAQLRAVNGPAASSVHNIKLDKVDIKQVEELSQNCQQLKDDLAHLQDNLSETIVETNEENSKSGTSNEDDGKKSVGDKNESDLESTINVKVNSQSSENDVKDSKPEVEVKSIKEEGNKNNEVELSKESSDGKGIKEGNEVEEIVVESQVKENKMESGVKENEIKESTELIPVTNENENKKSNDNNNERLNSNESLPVSQSINTSNCDINVEILKTDNSSVNSCSIIKSTGSSTCTDLQEIKVSQTNGSTPEIKINDSDESKANTNEEKSSSCTLNKKKKGKV</sequence>